<dbReference type="PROSITE" id="PS00816">
    <property type="entry name" value="AIPM_HOMOCIT_SYNTH_2"/>
    <property type="match status" value="1"/>
</dbReference>
<evidence type="ECO:0000256" key="3">
    <source>
        <dbReference type="ARBA" id="ARBA00012973"/>
    </source>
</evidence>
<feature type="region of interest" description="Regulatory domain" evidence="12">
    <location>
        <begin position="400"/>
        <end position="527"/>
    </location>
</feature>
<dbReference type="EC" id="2.3.3.13" evidence="3 12"/>
<dbReference type="GO" id="GO:0003852">
    <property type="term" value="F:2-isopropylmalate synthase activity"/>
    <property type="evidence" value="ECO:0007669"/>
    <property type="project" value="UniProtKB-UniRule"/>
</dbReference>
<evidence type="ECO:0000256" key="4">
    <source>
        <dbReference type="ARBA" id="ARBA00018198"/>
    </source>
</evidence>
<dbReference type="EMBL" id="AQQZ01000003">
    <property type="protein sequence ID" value="KNG94259.1"/>
    <property type="molecule type" value="Genomic_DNA"/>
</dbReference>
<dbReference type="FunFam" id="3.20.20.70:FF:000010">
    <property type="entry name" value="2-isopropylmalate synthase"/>
    <property type="match status" value="1"/>
</dbReference>
<dbReference type="PANTHER" id="PTHR10277:SF9">
    <property type="entry name" value="2-ISOPROPYLMALATE SYNTHASE 1, CHLOROPLASTIC-RELATED"/>
    <property type="match status" value="1"/>
</dbReference>
<evidence type="ECO:0000313" key="15">
    <source>
        <dbReference type="Proteomes" id="UP000036938"/>
    </source>
</evidence>
<dbReference type="NCBIfam" id="TIGR00973">
    <property type="entry name" value="leuA_bact"/>
    <property type="match status" value="1"/>
</dbReference>
<dbReference type="OrthoDB" id="9803573at2"/>
<dbReference type="STRING" id="1317121.ATO11_08590"/>
<dbReference type="Pfam" id="PF00682">
    <property type="entry name" value="HMGL-like"/>
    <property type="match status" value="1"/>
</dbReference>
<evidence type="ECO:0000256" key="8">
    <source>
        <dbReference type="ARBA" id="ARBA00022723"/>
    </source>
</evidence>
<proteinExistence type="inferred from homology"/>
<comment type="caution">
    <text evidence="14">The sequence shown here is derived from an EMBL/GenBank/DDBJ whole genome shotgun (WGS) entry which is preliminary data.</text>
</comment>
<sequence length="527" mass="57064">MTDTTRPAPDAQKDKVVIFDTTLRDGEQSPGATMTHDEKLEIAGLLDEMGVDIIEAGFPIASEGDFRAVSEIAKNAKNATICGLARAVYADIDRCWEAVKHAKSPRIHTFIGTSPLHRAIPNLTMDEMAERIHDTVTHARNLCDNVQWSPMDATRTEWDYLARVVEIAIKAGATTINIPDTVGYTAPVESADLIRRLIAEVPGADEVIFATHCHNDLGMATANSLAAVEGGARQIECTINGLGERAGNTALEEVVMALKVRGDIMPYTTGIDTTKIMNISRRVAAVSGFAVQYNKAIVGKNAFAHESGIHQDGMLKNAETFEIMRPEDVGLSATNLVMGKHSGRAALRSKLEELGFTLGDNELKDVFVRFKELADRKKEVYDDDLIALMRTGSSGDDHLVLKSLAIQCGTGGPAVADLVMQVGDRTETAEETGDGPVDATFKAVRAIYPNKARLQVYQVHAVTEGTDAQATVSVRLEEDGNIATGQSADTDTVVASARAYIDALNRLYVRRGKVGEDQREVDWKVVS</sequence>
<feature type="binding site" evidence="12">
    <location>
        <position position="212"/>
    </location>
    <ligand>
        <name>Mn(2+)</name>
        <dbReference type="ChEBI" id="CHEBI:29035"/>
    </ligand>
</feature>
<dbReference type="FunFam" id="3.30.160.270:FF:000003">
    <property type="entry name" value="2-isopropylmalate synthase"/>
    <property type="match status" value="1"/>
</dbReference>
<keyword evidence="9 12" id="KW-0464">Manganese</keyword>
<dbReference type="FunFam" id="1.10.238.260:FF:000001">
    <property type="entry name" value="2-isopropylmalate synthase"/>
    <property type="match status" value="1"/>
</dbReference>
<evidence type="ECO:0000256" key="6">
    <source>
        <dbReference type="ARBA" id="ARBA00022605"/>
    </source>
</evidence>
<dbReference type="InterPro" id="IPR013785">
    <property type="entry name" value="Aldolase_TIM"/>
</dbReference>
<dbReference type="Gene3D" id="3.30.160.270">
    <property type="match status" value="1"/>
</dbReference>
<evidence type="ECO:0000256" key="7">
    <source>
        <dbReference type="ARBA" id="ARBA00022679"/>
    </source>
</evidence>
<dbReference type="Gene3D" id="1.10.238.260">
    <property type="match status" value="1"/>
</dbReference>
<comment type="subunit">
    <text evidence="12">Homodimer.</text>
</comment>
<dbReference type="Gene3D" id="3.20.20.70">
    <property type="entry name" value="Aldolase class I"/>
    <property type="match status" value="1"/>
</dbReference>
<comment type="pathway">
    <text evidence="1 12">Amino-acid biosynthesis; L-leucine biosynthesis; L-leucine from 3-methyl-2-oxobutanoate: step 1/4.</text>
</comment>
<dbReference type="NCBIfam" id="NF002086">
    <property type="entry name" value="PRK00915.1-3"/>
    <property type="match status" value="1"/>
</dbReference>
<dbReference type="GO" id="GO:0005829">
    <property type="term" value="C:cytosol"/>
    <property type="evidence" value="ECO:0007669"/>
    <property type="project" value="TreeGrafter"/>
</dbReference>
<comment type="function">
    <text evidence="12">Catalyzes the condensation of the acetyl group of acetyl-CoA with 3-methyl-2-oxobutanoate (2-ketoisovalerate) to form 3-carboxy-3-hydroxy-4-methylpentanoate (2-isopropylmalate).</text>
</comment>
<evidence type="ECO:0000256" key="2">
    <source>
        <dbReference type="ARBA" id="ARBA00009396"/>
    </source>
</evidence>
<keyword evidence="12" id="KW-0963">Cytoplasm</keyword>
<dbReference type="InterPro" id="IPR050073">
    <property type="entry name" value="2-IPM_HCS-like"/>
</dbReference>
<evidence type="ECO:0000256" key="5">
    <source>
        <dbReference type="ARBA" id="ARBA00022430"/>
    </source>
</evidence>
<dbReference type="GO" id="GO:0003985">
    <property type="term" value="F:acetyl-CoA C-acetyltransferase activity"/>
    <property type="evidence" value="ECO:0007669"/>
    <property type="project" value="UniProtKB-UniRule"/>
</dbReference>
<keyword evidence="5 12" id="KW-0432">Leucine biosynthesis</keyword>
<reference evidence="14 15" key="1">
    <citation type="journal article" date="2015" name="Int. J. Syst. Evol. Microbiol.">
        <title>Aestuariivita atlantica sp. nov., isolated from deep sea sediment of the Atlantic Ocean.</title>
        <authorList>
            <person name="Li G."/>
            <person name="Lai Q."/>
            <person name="Du Y."/>
            <person name="Liu X."/>
            <person name="Sun F."/>
            <person name="Shao Z."/>
        </authorList>
    </citation>
    <scope>NUCLEOTIDE SEQUENCE [LARGE SCALE GENOMIC DNA]</scope>
    <source>
        <strain evidence="14 15">22II-S11-z3</strain>
    </source>
</reference>
<keyword evidence="14" id="KW-0012">Acyltransferase</keyword>
<dbReference type="Proteomes" id="UP000036938">
    <property type="component" value="Unassembled WGS sequence"/>
</dbReference>
<evidence type="ECO:0000256" key="12">
    <source>
        <dbReference type="HAMAP-Rule" id="MF_01025"/>
    </source>
</evidence>
<keyword evidence="6 12" id="KW-0028">Amino-acid biosynthesis</keyword>
<dbReference type="Pfam" id="PF08502">
    <property type="entry name" value="LeuA_dimer"/>
    <property type="match status" value="1"/>
</dbReference>
<dbReference type="GO" id="GO:0009098">
    <property type="term" value="P:L-leucine biosynthetic process"/>
    <property type="evidence" value="ECO:0007669"/>
    <property type="project" value="UniProtKB-UniRule"/>
</dbReference>
<dbReference type="SUPFAM" id="SSF51569">
    <property type="entry name" value="Aldolase"/>
    <property type="match status" value="1"/>
</dbReference>
<comment type="cofactor">
    <cofactor evidence="12">
        <name>Mn(2+)</name>
        <dbReference type="ChEBI" id="CHEBI:29035"/>
    </cofactor>
</comment>
<feature type="binding site" evidence="12">
    <location>
        <position position="214"/>
    </location>
    <ligand>
        <name>Mn(2+)</name>
        <dbReference type="ChEBI" id="CHEBI:29035"/>
    </ligand>
</feature>
<comment type="catalytic activity">
    <reaction evidence="12">
        <text>3-methyl-2-oxobutanoate + acetyl-CoA + H2O = (2S)-2-isopropylmalate + CoA + H(+)</text>
        <dbReference type="Rhea" id="RHEA:21524"/>
        <dbReference type="ChEBI" id="CHEBI:1178"/>
        <dbReference type="ChEBI" id="CHEBI:11851"/>
        <dbReference type="ChEBI" id="CHEBI:15377"/>
        <dbReference type="ChEBI" id="CHEBI:15378"/>
        <dbReference type="ChEBI" id="CHEBI:57287"/>
        <dbReference type="ChEBI" id="CHEBI:57288"/>
        <dbReference type="EC" id="2.3.3.13"/>
    </reaction>
</comment>
<dbReference type="UniPathway" id="UPA00048">
    <property type="reaction ID" value="UER00070"/>
</dbReference>
<dbReference type="GO" id="GO:0030145">
    <property type="term" value="F:manganese ion binding"/>
    <property type="evidence" value="ECO:0007669"/>
    <property type="project" value="UniProtKB-UniRule"/>
</dbReference>
<evidence type="ECO:0000256" key="1">
    <source>
        <dbReference type="ARBA" id="ARBA00004689"/>
    </source>
</evidence>
<dbReference type="AlphaFoldDB" id="A0A0L1JR43"/>
<evidence type="ECO:0000256" key="10">
    <source>
        <dbReference type="ARBA" id="ARBA00023304"/>
    </source>
</evidence>
<dbReference type="Pfam" id="PF22617">
    <property type="entry name" value="HCS_D2"/>
    <property type="match status" value="1"/>
</dbReference>
<dbReference type="PATRIC" id="fig|1317121.7.peg.2328"/>
<dbReference type="SUPFAM" id="SSF110921">
    <property type="entry name" value="2-isopropylmalate synthase LeuA, allosteric (dimerisation) domain"/>
    <property type="match status" value="1"/>
</dbReference>
<dbReference type="PANTHER" id="PTHR10277">
    <property type="entry name" value="HOMOCITRATE SYNTHASE-RELATED"/>
    <property type="match status" value="1"/>
</dbReference>
<feature type="binding site" evidence="12">
    <location>
        <position position="25"/>
    </location>
    <ligand>
        <name>Mn(2+)</name>
        <dbReference type="ChEBI" id="CHEBI:29035"/>
    </ligand>
</feature>
<name>A0A0L1JR43_9RHOB</name>
<dbReference type="PROSITE" id="PS50991">
    <property type="entry name" value="PYR_CT"/>
    <property type="match status" value="1"/>
</dbReference>
<dbReference type="InterPro" id="IPR054691">
    <property type="entry name" value="LeuA/HCS_post-cat"/>
</dbReference>
<evidence type="ECO:0000259" key="13">
    <source>
        <dbReference type="PROSITE" id="PS50991"/>
    </source>
</evidence>
<protein>
    <recommendedName>
        <fullName evidence="4 12">2-isopropylmalate synthase</fullName>
        <ecNumber evidence="3 12">2.3.3.13</ecNumber>
    </recommendedName>
    <alternativeName>
        <fullName evidence="11 12">Alpha-IPM synthase</fullName>
    </alternativeName>
    <alternativeName>
        <fullName evidence="12">Alpha-isopropylmalate synthase</fullName>
    </alternativeName>
</protein>
<keyword evidence="10 12" id="KW-0100">Branched-chain amino acid biosynthesis</keyword>
<feature type="binding site" evidence="12">
    <location>
        <position position="248"/>
    </location>
    <ligand>
        <name>Mn(2+)</name>
        <dbReference type="ChEBI" id="CHEBI:29035"/>
    </ligand>
</feature>
<evidence type="ECO:0000313" key="14">
    <source>
        <dbReference type="EMBL" id="KNG94259.1"/>
    </source>
</evidence>
<feature type="domain" description="Pyruvate carboxyltransferase" evidence="13">
    <location>
        <begin position="16"/>
        <end position="277"/>
    </location>
</feature>
<keyword evidence="8 12" id="KW-0479">Metal-binding</keyword>
<dbReference type="InterPro" id="IPR005671">
    <property type="entry name" value="LeuA_bact_synth"/>
</dbReference>
<comment type="similarity">
    <text evidence="2 12">Belongs to the alpha-IPM synthase/homocitrate synthase family. LeuA type 1 subfamily.</text>
</comment>
<dbReference type="NCBIfam" id="NF002087">
    <property type="entry name" value="PRK00915.1-4"/>
    <property type="match status" value="1"/>
</dbReference>
<accession>A0A0L1JR43</accession>
<organism evidence="14 15">
    <name type="scientific">Pseudaestuariivita atlantica</name>
    <dbReference type="NCBI Taxonomy" id="1317121"/>
    <lineage>
        <taxon>Bacteria</taxon>
        <taxon>Pseudomonadati</taxon>
        <taxon>Pseudomonadota</taxon>
        <taxon>Alphaproteobacteria</taxon>
        <taxon>Rhodobacterales</taxon>
        <taxon>Paracoccaceae</taxon>
        <taxon>Pseudaestuariivita</taxon>
    </lineage>
</organism>
<dbReference type="CDD" id="cd07940">
    <property type="entry name" value="DRE_TIM_IPMS"/>
    <property type="match status" value="1"/>
</dbReference>
<dbReference type="InterPro" id="IPR036230">
    <property type="entry name" value="LeuA_allosteric_dom_sf"/>
</dbReference>
<keyword evidence="7 12" id="KW-0808">Transferase</keyword>
<dbReference type="RefSeq" id="WP_050530412.1">
    <property type="nucleotide sequence ID" value="NZ_AQQZ01000003.1"/>
</dbReference>
<evidence type="ECO:0000256" key="11">
    <source>
        <dbReference type="ARBA" id="ARBA00029993"/>
    </source>
</evidence>
<gene>
    <name evidence="12" type="primary">leuA</name>
    <name evidence="14" type="ORF">ATO11_08590</name>
</gene>
<dbReference type="PROSITE" id="PS00815">
    <property type="entry name" value="AIPM_HOMOCIT_SYNTH_1"/>
    <property type="match status" value="1"/>
</dbReference>
<dbReference type="InterPro" id="IPR000891">
    <property type="entry name" value="PYR_CT"/>
</dbReference>
<keyword evidence="15" id="KW-1185">Reference proteome</keyword>
<evidence type="ECO:0000256" key="9">
    <source>
        <dbReference type="ARBA" id="ARBA00023211"/>
    </source>
</evidence>
<dbReference type="HAMAP" id="MF_01025">
    <property type="entry name" value="LeuA_type1"/>
    <property type="match status" value="1"/>
</dbReference>
<dbReference type="SMART" id="SM00917">
    <property type="entry name" value="LeuA_dimer"/>
    <property type="match status" value="1"/>
</dbReference>
<dbReference type="InterPro" id="IPR013709">
    <property type="entry name" value="2-isopropylmalate_synth_dimer"/>
</dbReference>
<dbReference type="InterPro" id="IPR002034">
    <property type="entry name" value="AIPM/Hcit_synth_CS"/>
</dbReference>